<feature type="region of interest" description="Disordered" evidence="5">
    <location>
        <begin position="844"/>
        <end position="877"/>
    </location>
</feature>
<reference evidence="6 7" key="1">
    <citation type="journal article" date="2018" name="Sci. Rep.">
        <title>Raphidocelis subcapitata (=Pseudokirchneriella subcapitata) provides an insight into genome evolution and environmental adaptations in the Sphaeropleales.</title>
        <authorList>
            <person name="Suzuki S."/>
            <person name="Yamaguchi H."/>
            <person name="Nakajima N."/>
            <person name="Kawachi M."/>
        </authorList>
    </citation>
    <scope>NUCLEOTIDE SEQUENCE [LARGE SCALE GENOMIC DNA]</scope>
    <source>
        <strain evidence="6 7">NIES-35</strain>
    </source>
</reference>
<keyword evidence="7" id="KW-1185">Reference proteome</keyword>
<feature type="compositionally biased region" description="Gly residues" evidence="5">
    <location>
        <begin position="327"/>
        <end position="337"/>
    </location>
</feature>
<proteinExistence type="predicted"/>
<keyword evidence="2" id="KW-0812">Transmembrane</keyword>
<name>A0A2V0P6N4_9CHLO</name>
<feature type="compositionally biased region" description="Gly residues" evidence="5">
    <location>
        <begin position="350"/>
        <end position="359"/>
    </location>
</feature>
<feature type="region of interest" description="Disordered" evidence="5">
    <location>
        <begin position="308"/>
        <end position="373"/>
    </location>
</feature>
<dbReference type="GO" id="GO:0016020">
    <property type="term" value="C:membrane"/>
    <property type="evidence" value="ECO:0007669"/>
    <property type="project" value="UniProtKB-SubCell"/>
</dbReference>
<organism evidence="6 7">
    <name type="scientific">Raphidocelis subcapitata</name>
    <dbReference type="NCBI Taxonomy" id="307507"/>
    <lineage>
        <taxon>Eukaryota</taxon>
        <taxon>Viridiplantae</taxon>
        <taxon>Chlorophyta</taxon>
        <taxon>core chlorophytes</taxon>
        <taxon>Chlorophyceae</taxon>
        <taxon>CS clade</taxon>
        <taxon>Sphaeropleales</taxon>
        <taxon>Selenastraceae</taxon>
        <taxon>Raphidocelis</taxon>
    </lineage>
</organism>
<evidence type="ECO:0000313" key="7">
    <source>
        <dbReference type="Proteomes" id="UP000247498"/>
    </source>
</evidence>
<keyword evidence="3" id="KW-1133">Transmembrane helix</keyword>
<dbReference type="Proteomes" id="UP000247498">
    <property type="component" value="Unassembled WGS sequence"/>
</dbReference>
<comment type="caution">
    <text evidence="6">The sequence shown here is derived from an EMBL/GenBank/DDBJ whole genome shotgun (WGS) entry which is preliminary data.</text>
</comment>
<sequence>MDWDGASFGAVLKQLDGPHTAPGSIRAACIAVEECIAANKDNLRGFFELCFPALLKRIFGYDDGETSWLNAAARPGRDADGAALSRLLAPGGALLRAVRAADAGRLIHFLFPPERLPAHTQELLQTAGGRAELERWPQYRGRLRAEAGGRCQVMLNMYEYFMFWAAFYVLRGTRGHEGARPDAPAGRARAGQLYENVRSYGATLLSSLGQAYTGSGAQRHPYFKLLRAHLEDALPRPRGGDGSSGASAPAPPPSADGRGGSAGGAALAGRLGGALSGGGAAGGGGGAAAAAPGELLLSILIEFWFTDGGEPIPPDPAPGGSRAPSPSGGGAGGGGGAAAAPLGGQDSGPLLGGGGGGGAAPAPRVSGGGGGGAGAAAPPLRAFSYLPPSEELAMTQVVKYVYVTEPPAPDRPPAPVQGRAAWLPLSPVQTHPLPQGRLSVPLHAAAVPLACASPETQAGAAVARKLYRFLRRAFAQWQPTSAASMTPVLKLWLVVLAPWSSATYEDTLVLKGLGAGPSAPAGAGAGAGGAPGAGAGGAGALVAQGQQLAHHASAALGRFGSGLVHLGGGHGGGAGGGGGDAQERAPAVRGSYGPEWRGHVLSHLPFYTVLLPQFIELCYSRMAYRADAAVRDCYRVMRELADAPALVRELAAAEAAFNRYAAASPRRAEGEYSELLPWLLDQACDWEAAAAAGAPTTPPLPPPPSATTGGGAGGGGAPRWRLFGLERGGCAACARALIGAAETQTANKALRAAASECLTAVLPIDRLPREAAPGLPGPAPDVGDLPRAGHWQQVRYQGDWMLRPIASNEIGWLARALVSLSRAANAALGLDGVPLPPAPAGAAAGGAAGGAAADGKGGAGGSAAASGGGGAAAAAGRGGAAYDPPETLLQEWLLAARRRGWRINLRPLAEKQTLGWLLGLGLLLYWIGQLLAAAAAAPAAQAQGGWEATAAAAAAARQRQWRQQQQERWRAAAAAAPAAGGWEEVEALGGGPGDLGAW</sequence>
<accession>A0A2V0P6N4</accession>
<evidence type="ECO:0000256" key="3">
    <source>
        <dbReference type="ARBA" id="ARBA00022989"/>
    </source>
</evidence>
<feature type="region of interest" description="Disordered" evidence="5">
    <location>
        <begin position="233"/>
        <end position="263"/>
    </location>
</feature>
<keyword evidence="4" id="KW-0472">Membrane</keyword>
<dbReference type="GO" id="GO:0006685">
    <property type="term" value="P:sphingomyelin catabolic process"/>
    <property type="evidence" value="ECO:0007669"/>
    <property type="project" value="TreeGrafter"/>
</dbReference>
<feature type="region of interest" description="Disordered" evidence="5">
    <location>
        <begin position="692"/>
        <end position="715"/>
    </location>
</feature>
<evidence type="ECO:0000313" key="6">
    <source>
        <dbReference type="EMBL" id="GBF95518.1"/>
    </source>
</evidence>
<feature type="compositionally biased region" description="Gly residues" evidence="5">
    <location>
        <begin position="855"/>
        <end position="877"/>
    </location>
</feature>
<comment type="subcellular location">
    <subcellularLocation>
        <location evidence="1">Membrane</location>
        <topology evidence="1">Single-pass membrane protein</topology>
    </subcellularLocation>
</comment>
<dbReference type="GO" id="GO:0046475">
    <property type="term" value="P:glycerophospholipid catabolic process"/>
    <property type="evidence" value="ECO:0007669"/>
    <property type="project" value="TreeGrafter"/>
</dbReference>
<dbReference type="OrthoDB" id="10251508at2759"/>
<evidence type="ECO:0000256" key="4">
    <source>
        <dbReference type="ARBA" id="ARBA00023136"/>
    </source>
</evidence>
<dbReference type="STRING" id="307507.A0A2V0P6N4"/>
<dbReference type="AlphaFoldDB" id="A0A2V0P6N4"/>
<dbReference type="InParanoid" id="A0A2V0P6N4"/>
<evidence type="ECO:0000256" key="1">
    <source>
        <dbReference type="ARBA" id="ARBA00004167"/>
    </source>
</evidence>
<dbReference type="PANTHER" id="PTHR12988:SF6">
    <property type="entry name" value="SPHINGOMYELIN PHOSPHODIESTERASE 4"/>
    <property type="match status" value="1"/>
</dbReference>
<dbReference type="GO" id="GO:0050290">
    <property type="term" value="F:sphingomyelin phosphodiesterase D activity"/>
    <property type="evidence" value="ECO:0007669"/>
    <property type="project" value="InterPro"/>
</dbReference>
<gene>
    <name evidence="6" type="ORF">Rsub_07868</name>
</gene>
<evidence type="ECO:0008006" key="8">
    <source>
        <dbReference type="Google" id="ProtNLM"/>
    </source>
</evidence>
<dbReference type="InterPro" id="IPR024129">
    <property type="entry name" value="Sphingomy_SMPD4"/>
</dbReference>
<feature type="compositionally biased region" description="Low complexity" evidence="5">
    <location>
        <begin position="338"/>
        <end position="349"/>
    </location>
</feature>
<dbReference type="GO" id="GO:0046513">
    <property type="term" value="P:ceramide biosynthetic process"/>
    <property type="evidence" value="ECO:0007669"/>
    <property type="project" value="TreeGrafter"/>
</dbReference>
<evidence type="ECO:0000256" key="5">
    <source>
        <dbReference type="SAM" id="MobiDB-lite"/>
    </source>
</evidence>
<dbReference type="EMBL" id="BDRX01000065">
    <property type="protein sequence ID" value="GBF95518.1"/>
    <property type="molecule type" value="Genomic_DNA"/>
</dbReference>
<feature type="compositionally biased region" description="Pro residues" evidence="5">
    <location>
        <begin position="696"/>
        <end position="705"/>
    </location>
</feature>
<dbReference type="PANTHER" id="PTHR12988">
    <property type="entry name" value="SPHINGOMYELIN PHOSPHODIESTERASE 4"/>
    <property type="match status" value="1"/>
</dbReference>
<protein>
    <recommendedName>
        <fullName evidence="8">Sphingomyelin phosphodiesterase</fullName>
    </recommendedName>
</protein>
<evidence type="ECO:0000256" key="2">
    <source>
        <dbReference type="ARBA" id="ARBA00022692"/>
    </source>
</evidence>